<organism evidence="2 3">
    <name type="scientific">Crucibulum laeve</name>
    <dbReference type="NCBI Taxonomy" id="68775"/>
    <lineage>
        <taxon>Eukaryota</taxon>
        <taxon>Fungi</taxon>
        <taxon>Dikarya</taxon>
        <taxon>Basidiomycota</taxon>
        <taxon>Agaricomycotina</taxon>
        <taxon>Agaricomycetes</taxon>
        <taxon>Agaricomycetidae</taxon>
        <taxon>Agaricales</taxon>
        <taxon>Agaricineae</taxon>
        <taxon>Nidulariaceae</taxon>
        <taxon>Crucibulum</taxon>
    </lineage>
</organism>
<feature type="compositionally biased region" description="Polar residues" evidence="1">
    <location>
        <begin position="264"/>
        <end position="276"/>
    </location>
</feature>
<sequence>MTILSSATLTSLAHRQMLPSDSQPTAKRKATDDSNPLLQLAKRKKESKGGASNKRKLLNAEETPGGLLIVRAPSVPVSQPNTSNPLIRPPSQGASAQLPTTVGAGPSKPPSKKFRAESQPPASTSNTSRSRPQSKSTARDRLPPAHEDPELENDVRAMDDEADQLRRHSRAHTTIDSTVISVNPAFQFPARAEPSQPKPKSKKGKPKIVDTSLALPENETPQIERNKLLRSDAMAAIVNGREKSGDGHRRKSSLSRGKRISSSFESTGVITQPHNSVSDSSFYKHIDCDLPESERMRQLLIWCSLRASGSTLGINSSTPSKSKPRPPPASTTSLPPLSAKSQGLLREVQDDLVRMLAEKRIDLSLYGPEASGSGSKNVEEEILKENEQNVRNRKWEVTYTEHIKKAQEEDEAWKKVRYDYDAYMKKIQASISKPLPSGEPPTPSAKAQGKQRATDSDPSSWKIREYALPPDLQRAAQLAKSVLSVQQTGDERVASSSSSHLPTRRQGRLSREELDTEIARLMPDMQFKLDQLHTYANAARATTDVAERMLTERFELIGAHLAARSSLRMPTSTGGGAGEGGVAGLLRTYSVAGRGGSEPEPRDLLRALSRIDQERPPAMVGDAARQAAREVQRAGESGAGAVGDRRLTGVPVSSTPRKAPGTPRRGGTPGRDRER</sequence>
<evidence type="ECO:0000256" key="1">
    <source>
        <dbReference type="SAM" id="MobiDB-lite"/>
    </source>
</evidence>
<dbReference type="EMBL" id="ML213612">
    <property type="protein sequence ID" value="TFK36727.1"/>
    <property type="molecule type" value="Genomic_DNA"/>
</dbReference>
<feature type="region of interest" description="Disordered" evidence="1">
    <location>
        <begin position="489"/>
        <end position="509"/>
    </location>
</feature>
<reference evidence="2 3" key="1">
    <citation type="journal article" date="2019" name="Nat. Ecol. Evol.">
        <title>Megaphylogeny resolves global patterns of mushroom evolution.</title>
        <authorList>
            <person name="Varga T."/>
            <person name="Krizsan K."/>
            <person name="Foldi C."/>
            <person name="Dima B."/>
            <person name="Sanchez-Garcia M."/>
            <person name="Sanchez-Ramirez S."/>
            <person name="Szollosi G.J."/>
            <person name="Szarkandi J.G."/>
            <person name="Papp V."/>
            <person name="Albert L."/>
            <person name="Andreopoulos W."/>
            <person name="Angelini C."/>
            <person name="Antonin V."/>
            <person name="Barry K.W."/>
            <person name="Bougher N.L."/>
            <person name="Buchanan P."/>
            <person name="Buyck B."/>
            <person name="Bense V."/>
            <person name="Catcheside P."/>
            <person name="Chovatia M."/>
            <person name="Cooper J."/>
            <person name="Damon W."/>
            <person name="Desjardin D."/>
            <person name="Finy P."/>
            <person name="Geml J."/>
            <person name="Haridas S."/>
            <person name="Hughes K."/>
            <person name="Justo A."/>
            <person name="Karasinski D."/>
            <person name="Kautmanova I."/>
            <person name="Kiss B."/>
            <person name="Kocsube S."/>
            <person name="Kotiranta H."/>
            <person name="LaButti K.M."/>
            <person name="Lechner B.E."/>
            <person name="Liimatainen K."/>
            <person name="Lipzen A."/>
            <person name="Lukacs Z."/>
            <person name="Mihaltcheva S."/>
            <person name="Morgado L.N."/>
            <person name="Niskanen T."/>
            <person name="Noordeloos M.E."/>
            <person name="Ohm R.A."/>
            <person name="Ortiz-Santana B."/>
            <person name="Ovrebo C."/>
            <person name="Racz N."/>
            <person name="Riley R."/>
            <person name="Savchenko A."/>
            <person name="Shiryaev A."/>
            <person name="Soop K."/>
            <person name="Spirin V."/>
            <person name="Szebenyi C."/>
            <person name="Tomsovsky M."/>
            <person name="Tulloss R.E."/>
            <person name="Uehling J."/>
            <person name="Grigoriev I.V."/>
            <person name="Vagvolgyi C."/>
            <person name="Papp T."/>
            <person name="Martin F.M."/>
            <person name="Miettinen O."/>
            <person name="Hibbett D.S."/>
            <person name="Nagy L.G."/>
        </authorList>
    </citation>
    <scope>NUCLEOTIDE SEQUENCE [LARGE SCALE GENOMIC DNA]</scope>
    <source>
        <strain evidence="2 3">CBS 166.37</strain>
    </source>
</reference>
<feature type="region of interest" description="Disordered" evidence="1">
    <location>
        <begin position="609"/>
        <end position="675"/>
    </location>
</feature>
<dbReference type="InterPro" id="IPR013218">
    <property type="entry name" value="Dsn1/Mis13"/>
</dbReference>
<dbReference type="PANTHER" id="PTHR14778:SF2">
    <property type="entry name" value="KINETOCHORE-ASSOCIATED PROTEIN DSN1 HOMOLOG"/>
    <property type="match status" value="1"/>
</dbReference>
<gene>
    <name evidence="2" type="ORF">BDQ12DRAFT_686392</name>
</gene>
<feature type="compositionally biased region" description="Low complexity" evidence="1">
    <location>
        <begin position="330"/>
        <end position="339"/>
    </location>
</feature>
<dbReference type="GO" id="GO:0051301">
    <property type="term" value="P:cell division"/>
    <property type="evidence" value="ECO:0007669"/>
    <property type="project" value="InterPro"/>
</dbReference>
<feature type="compositionally biased region" description="Polar residues" evidence="1">
    <location>
        <begin position="172"/>
        <end position="181"/>
    </location>
</feature>
<dbReference type="AlphaFoldDB" id="A0A5C3LW12"/>
<proteinExistence type="predicted"/>
<evidence type="ECO:0000313" key="2">
    <source>
        <dbReference type="EMBL" id="TFK36727.1"/>
    </source>
</evidence>
<feature type="region of interest" description="Disordered" evidence="1">
    <location>
        <begin position="1"/>
        <end position="208"/>
    </location>
</feature>
<evidence type="ECO:0000313" key="3">
    <source>
        <dbReference type="Proteomes" id="UP000308652"/>
    </source>
</evidence>
<dbReference type="GO" id="GO:0007059">
    <property type="term" value="P:chromosome segregation"/>
    <property type="evidence" value="ECO:0007669"/>
    <property type="project" value="InterPro"/>
</dbReference>
<feature type="compositionally biased region" description="Low complexity" evidence="1">
    <location>
        <begin position="655"/>
        <end position="666"/>
    </location>
</feature>
<feature type="region of interest" description="Disordered" evidence="1">
    <location>
        <begin position="313"/>
        <end position="342"/>
    </location>
</feature>
<feature type="compositionally biased region" description="Polar residues" evidence="1">
    <location>
        <begin position="120"/>
        <end position="136"/>
    </location>
</feature>
<dbReference type="OrthoDB" id="3364649at2759"/>
<dbReference type="GO" id="GO:0000444">
    <property type="term" value="C:MIS12/MIND type complex"/>
    <property type="evidence" value="ECO:0007669"/>
    <property type="project" value="InterPro"/>
</dbReference>
<keyword evidence="3" id="KW-1185">Reference proteome</keyword>
<feature type="compositionally biased region" description="Polar residues" evidence="1">
    <location>
        <begin position="1"/>
        <end position="25"/>
    </location>
</feature>
<protein>
    <submittedName>
        <fullName evidence="2">Mis12-Mtw1 protein family-domain-containing protein</fullName>
    </submittedName>
</protein>
<feature type="region of interest" description="Disordered" evidence="1">
    <location>
        <begin position="239"/>
        <end position="276"/>
    </location>
</feature>
<feature type="compositionally biased region" description="Basic residues" evidence="1">
    <location>
        <begin position="248"/>
        <end position="259"/>
    </location>
</feature>
<feature type="region of interest" description="Disordered" evidence="1">
    <location>
        <begin position="431"/>
        <end position="461"/>
    </location>
</feature>
<dbReference type="Proteomes" id="UP000308652">
    <property type="component" value="Unassembled WGS sequence"/>
</dbReference>
<accession>A0A5C3LW12</accession>
<dbReference type="Pfam" id="PF08202">
    <property type="entry name" value="MIS13"/>
    <property type="match status" value="1"/>
</dbReference>
<name>A0A5C3LW12_9AGAR</name>
<dbReference type="STRING" id="68775.A0A5C3LW12"/>
<feature type="compositionally biased region" description="Polar residues" evidence="1">
    <location>
        <begin position="76"/>
        <end position="85"/>
    </location>
</feature>
<dbReference type="PANTHER" id="PTHR14778">
    <property type="entry name" value="KINETOCHORE-ASSOCIATED PROTEIN DSN1 HOMOLOG"/>
    <property type="match status" value="1"/>
</dbReference>
<feature type="compositionally biased region" description="Polar residues" evidence="1">
    <location>
        <begin position="489"/>
        <end position="501"/>
    </location>
</feature>
<feature type="compositionally biased region" description="Basic and acidic residues" evidence="1">
    <location>
        <begin position="137"/>
        <end position="166"/>
    </location>
</feature>